<feature type="transmembrane region" description="Helical" evidence="1">
    <location>
        <begin position="56"/>
        <end position="73"/>
    </location>
</feature>
<feature type="transmembrane region" description="Helical" evidence="1">
    <location>
        <begin position="99"/>
        <end position="121"/>
    </location>
</feature>
<dbReference type="PANTHER" id="PTHR36111">
    <property type="entry name" value="INNER MEMBRANE PROTEIN-RELATED"/>
    <property type="match status" value="1"/>
</dbReference>
<reference evidence="2 3" key="1">
    <citation type="submission" date="2021-01" db="EMBL/GenBank/DDBJ databases">
        <title>Genomic Encyclopedia of Type Strains, Phase IV (KMG-IV): sequencing the most valuable type-strain genomes for metagenomic binning, comparative biology and taxonomic classification.</title>
        <authorList>
            <person name="Goeker M."/>
        </authorList>
    </citation>
    <scope>NUCLEOTIDE SEQUENCE [LARGE SCALE GENOMIC DNA]</scope>
    <source>
        <strain evidence="2 3">DSM 25540</strain>
    </source>
</reference>
<dbReference type="Pfam" id="PF04474">
    <property type="entry name" value="DUF554"/>
    <property type="match status" value="1"/>
</dbReference>
<feature type="transmembrane region" description="Helical" evidence="1">
    <location>
        <begin position="6"/>
        <end position="23"/>
    </location>
</feature>
<protein>
    <submittedName>
        <fullName evidence="2">Membrane protein YqgA involved in biofilm formation</fullName>
    </submittedName>
</protein>
<keyword evidence="3" id="KW-1185">Reference proteome</keyword>
<dbReference type="RefSeq" id="WP_204699325.1">
    <property type="nucleotide sequence ID" value="NZ_JAFBEC010000013.1"/>
</dbReference>
<keyword evidence="1" id="KW-0472">Membrane</keyword>
<name>A0ABS2PGE5_9BACL</name>
<keyword evidence="1" id="KW-1133">Transmembrane helix</keyword>
<comment type="caution">
    <text evidence="2">The sequence shown here is derived from an EMBL/GenBank/DDBJ whole genome shotgun (WGS) entry which is preliminary data.</text>
</comment>
<accession>A0ABS2PGE5</accession>
<dbReference type="PANTHER" id="PTHR36111:SF2">
    <property type="entry name" value="INNER MEMBRANE PROTEIN"/>
    <property type="match status" value="1"/>
</dbReference>
<evidence type="ECO:0000313" key="3">
    <source>
        <dbReference type="Proteomes" id="UP000741863"/>
    </source>
</evidence>
<evidence type="ECO:0000313" key="2">
    <source>
        <dbReference type="EMBL" id="MBM7634515.1"/>
    </source>
</evidence>
<proteinExistence type="predicted"/>
<feature type="transmembrane region" description="Helical" evidence="1">
    <location>
        <begin position="214"/>
        <end position="233"/>
    </location>
</feature>
<organism evidence="2 3">
    <name type="scientific">Geomicrobium sediminis</name>
    <dbReference type="NCBI Taxonomy" id="1347788"/>
    <lineage>
        <taxon>Bacteria</taxon>
        <taxon>Bacillati</taxon>
        <taxon>Bacillota</taxon>
        <taxon>Bacilli</taxon>
        <taxon>Bacillales</taxon>
        <taxon>Geomicrobium</taxon>
    </lineage>
</organism>
<feature type="transmembrane region" description="Helical" evidence="1">
    <location>
        <begin position="32"/>
        <end position="50"/>
    </location>
</feature>
<evidence type="ECO:0000256" key="1">
    <source>
        <dbReference type="SAM" id="Phobius"/>
    </source>
</evidence>
<gene>
    <name evidence="2" type="ORF">JOD17_003634</name>
</gene>
<feature type="transmembrane region" description="Helical" evidence="1">
    <location>
        <begin position="141"/>
        <end position="166"/>
    </location>
</feature>
<sequence length="234" mass="24817">MVLIGTLVNGAAILVGSLIGLMLKKIPERMKTIVMQALGLAIVILGISMALEGEQFLITVGCLVIGAILGEWWQIEQRLNDAGDWIEQKVGPKGGESQFAKGFVTASLVYVVGAMAVLGALDSGLRLDHSLLYTKAMLDGFTAVLFSSIFGIGVLFSLVPVVLYQGGIALLAGQIDRVVPAEMLDHFILEMTAVGGIMIIAIGLRILGLLHIKVANLLPALPIVFLCVAVIHYV</sequence>
<dbReference type="Proteomes" id="UP000741863">
    <property type="component" value="Unassembled WGS sequence"/>
</dbReference>
<dbReference type="EMBL" id="JAFBEC010000013">
    <property type="protein sequence ID" value="MBM7634515.1"/>
    <property type="molecule type" value="Genomic_DNA"/>
</dbReference>
<feature type="transmembrane region" description="Helical" evidence="1">
    <location>
        <begin position="187"/>
        <end position="208"/>
    </location>
</feature>
<keyword evidence="1" id="KW-0812">Transmembrane</keyword>
<dbReference type="InterPro" id="IPR007563">
    <property type="entry name" value="DUF554"/>
</dbReference>